<dbReference type="Pfam" id="PF12770">
    <property type="entry name" value="CHAT"/>
    <property type="match status" value="1"/>
</dbReference>
<proteinExistence type="predicted"/>
<feature type="domain" description="CHAT" evidence="1">
    <location>
        <begin position="882"/>
        <end position="1184"/>
    </location>
</feature>
<accession>A0AAU8KRZ5</accession>
<gene>
    <name evidence="2" type="ORF">R1Y80_31475</name>
</gene>
<organism evidence="2">
    <name type="scientific">Streptomyces sp. JL1001</name>
    <dbReference type="NCBI Taxonomy" id="3078227"/>
    <lineage>
        <taxon>Bacteria</taxon>
        <taxon>Bacillati</taxon>
        <taxon>Actinomycetota</taxon>
        <taxon>Actinomycetes</taxon>
        <taxon>Kitasatosporales</taxon>
        <taxon>Streptomycetaceae</taxon>
        <taxon>Streptomyces</taxon>
    </lineage>
</organism>
<evidence type="ECO:0000313" key="2">
    <source>
        <dbReference type="EMBL" id="XCN17884.1"/>
    </source>
</evidence>
<name>A0AAU8KRZ5_9ACTN</name>
<dbReference type="EMBL" id="CP136798">
    <property type="protein sequence ID" value="XCN17884.1"/>
    <property type="molecule type" value="Genomic_DNA"/>
</dbReference>
<dbReference type="InterPro" id="IPR024983">
    <property type="entry name" value="CHAT_dom"/>
</dbReference>
<sequence length="1185" mass="126914">MLDALWARLLAIPEEGFDQVMADEALAEAERLTALVKADRDDVKARYCLGWIHLSRFPGLPEEEGRIALAEAVSMFVPCFLKGATPDLPAVSLPESVMPRVLISAALHTAVLAQESKEAADPDGLSTAANQWKLIVDATPPDDHDLPSYLHHLGTTLTGLYRLNEDPDTLDAAIEAFERASAVMAADDPQRAVALGSLRDALRLRYERTKAAADLDASVEAARRAAEVPLSSDTGDRNRARLADQLRGLADMFQKNAEGEGEGEGEDDTSEVYRELGRQFRQKAADLGSDDDLRGARRWESYASALEYRFDLGSDLESLDAAISAYERALEGTATGEDERAELMNSLAVALTKRFLQTSVPADQARYTELIRQSLATTTDAVDAARYRGNLAVALLVTSAQRSDLEGVDTAVDMARRALADLPPGHPAEADVRSGLSLGLRFRSQLIQSLADAQEAVELGQASATASEDLPQQAQRVANLAFSQTLLAQRTLQPAGLDPAISVGRAAVAACPEGDPTRFLLLGHLAQLLMMRYRAEGRPADLEDAIGTGRLALAAVSASPRHGELGSALLNLGIALQTRFEQESDPADLDQAIECFRKGRSSLPIPALKVACMALLASALETRGTRADRASAVRLLTAAAEGEEFPPTARIMAAREGARLQAASSRPAASDLLGEAVLLLPRVVPRRLERDDQQYAISQFDGLAADAAALTLADRTLPPGKRAVRALRLLEAGRAVLLSQALETRTDLTELGSEHRELADRYVALCTELERGSGAAADRTARAFAELQEQIRALPGFASFGLPTRGEDLVAQARGGPLVVFNVSRYRCDALVVTPKGVRTVRLRGLTYDAVTRMVDVFQQALRDCTDEDSDPRTAQSVLARILRHLHHRATYPALAALGHDRVPRKGLPLPRVWWAPGGRLGQLPIHAAGYHGLTPGRYRWAVMDRVISSYTPTIGALQHARQRAARAPSLPDRALVVALATTPGLPGTARLAAVAKEAALVRGLLPDPVLLCEPGLFTGPSAGAADLPTTTNVLEKLPGCTISHFVCHGTSDPANPSRSRLILQDPDTPLTVSALAPVDIGNARLAYLSACSTAATAGTDLLDESIHLTSAFQLAGFPHVIGNLWEASDGVAQRIAERFYAGITTRDGPDPGRSAASLHNAVQEIRSDNPDHPFLWAGYLHAGA</sequence>
<dbReference type="AlphaFoldDB" id="A0AAU8KRZ5"/>
<protein>
    <submittedName>
        <fullName evidence="2">CHAT domain-containing protein</fullName>
    </submittedName>
</protein>
<dbReference type="RefSeq" id="WP_354598431.1">
    <property type="nucleotide sequence ID" value="NZ_CP136798.1"/>
</dbReference>
<evidence type="ECO:0000259" key="1">
    <source>
        <dbReference type="Pfam" id="PF12770"/>
    </source>
</evidence>
<reference evidence="2" key="1">
    <citation type="submission" date="2023-10" db="EMBL/GenBank/DDBJ databases">
        <title>Complete genome sequence of Streptomyces sp. JL1001.</title>
        <authorList>
            <person name="Jiang L."/>
        </authorList>
    </citation>
    <scope>NUCLEOTIDE SEQUENCE</scope>
    <source>
        <strain evidence="2">JL1001</strain>
    </source>
</reference>